<protein>
    <recommendedName>
        <fullName evidence="6">NfeD-like C-terminal domain-containing protein</fullName>
    </recommendedName>
</protein>
<dbReference type="AlphaFoldDB" id="A0A919SJL2"/>
<comment type="subcellular location">
    <subcellularLocation>
        <location evidence="1">Membrane</location>
        <topology evidence="1">Multi-pass membrane protein</topology>
    </subcellularLocation>
</comment>
<evidence type="ECO:0000256" key="3">
    <source>
        <dbReference type="ARBA" id="ARBA00022989"/>
    </source>
</evidence>
<evidence type="ECO:0000259" key="6">
    <source>
        <dbReference type="Pfam" id="PF01957"/>
    </source>
</evidence>
<keyword evidence="3 5" id="KW-1133">Transmembrane helix</keyword>
<dbReference type="Proteomes" id="UP000681340">
    <property type="component" value="Unassembled WGS sequence"/>
</dbReference>
<sequence>MMDVVLWVVVAVALAVAEIFTATLFLLMFSAGALAAAAAAGLGAPVPLQAGVFVAVSALTLATVRPSLRRHLAKPGPVGMGVEAMQGAAAVVVEQVDVDSGMVKIDGELWQARSLEGSVTYPPGERVRIVEINAGTAVVWRDDLSGTTGLLP</sequence>
<dbReference type="Pfam" id="PF01957">
    <property type="entry name" value="NfeD"/>
    <property type="match status" value="1"/>
</dbReference>
<name>A0A919SJL2_9ACTN</name>
<dbReference type="Gene3D" id="2.40.50.140">
    <property type="entry name" value="Nucleic acid-binding proteins"/>
    <property type="match status" value="1"/>
</dbReference>
<dbReference type="GO" id="GO:0005886">
    <property type="term" value="C:plasma membrane"/>
    <property type="evidence" value="ECO:0007669"/>
    <property type="project" value="TreeGrafter"/>
</dbReference>
<accession>A0A919SJL2</accession>
<evidence type="ECO:0000313" key="8">
    <source>
        <dbReference type="Proteomes" id="UP000681340"/>
    </source>
</evidence>
<dbReference type="EMBL" id="BOQL01000038">
    <property type="protein sequence ID" value="GIM71868.1"/>
    <property type="molecule type" value="Genomic_DNA"/>
</dbReference>
<comment type="caution">
    <text evidence="7">The sequence shown here is derived from an EMBL/GenBank/DDBJ whole genome shotgun (WGS) entry which is preliminary data.</text>
</comment>
<dbReference type="InterPro" id="IPR012340">
    <property type="entry name" value="NA-bd_OB-fold"/>
</dbReference>
<proteinExistence type="predicted"/>
<keyword evidence="8" id="KW-1185">Reference proteome</keyword>
<dbReference type="PANTHER" id="PTHR33507:SF3">
    <property type="entry name" value="INNER MEMBRANE PROTEIN YBBJ"/>
    <property type="match status" value="1"/>
</dbReference>
<dbReference type="SUPFAM" id="SSF141322">
    <property type="entry name" value="NfeD domain-like"/>
    <property type="match status" value="1"/>
</dbReference>
<organism evidence="7 8">
    <name type="scientific">Actinoplanes auranticolor</name>
    <dbReference type="NCBI Taxonomy" id="47988"/>
    <lineage>
        <taxon>Bacteria</taxon>
        <taxon>Bacillati</taxon>
        <taxon>Actinomycetota</taxon>
        <taxon>Actinomycetes</taxon>
        <taxon>Micromonosporales</taxon>
        <taxon>Micromonosporaceae</taxon>
        <taxon>Actinoplanes</taxon>
    </lineage>
</organism>
<keyword evidence="4 5" id="KW-0472">Membrane</keyword>
<evidence type="ECO:0000256" key="1">
    <source>
        <dbReference type="ARBA" id="ARBA00004141"/>
    </source>
</evidence>
<dbReference type="PANTHER" id="PTHR33507">
    <property type="entry name" value="INNER MEMBRANE PROTEIN YBBJ"/>
    <property type="match status" value="1"/>
</dbReference>
<feature type="domain" description="NfeD-like C-terminal" evidence="6">
    <location>
        <begin position="83"/>
        <end position="141"/>
    </location>
</feature>
<feature type="transmembrane region" description="Helical" evidence="5">
    <location>
        <begin position="45"/>
        <end position="64"/>
    </location>
</feature>
<gene>
    <name evidence="7" type="ORF">Aau02nite_48120</name>
</gene>
<keyword evidence="2 5" id="KW-0812">Transmembrane</keyword>
<evidence type="ECO:0000313" key="7">
    <source>
        <dbReference type="EMBL" id="GIM71868.1"/>
    </source>
</evidence>
<evidence type="ECO:0000256" key="4">
    <source>
        <dbReference type="ARBA" id="ARBA00023136"/>
    </source>
</evidence>
<dbReference type="InterPro" id="IPR002810">
    <property type="entry name" value="NfeD-like_C"/>
</dbReference>
<dbReference type="InterPro" id="IPR052165">
    <property type="entry name" value="Membrane_assoc_protease"/>
</dbReference>
<evidence type="ECO:0000256" key="2">
    <source>
        <dbReference type="ARBA" id="ARBA00022692"/>
    </source>
</evidence>
<reference evidence="7" key="1">
    <citation type="submission" date="2021-03" db="EMBL/GenBank/DDBJ databases">
        <title>Whole genome shotgun sequence of Actinoplanes auranticolor NBRC 12245.</title>
        <authorList>
            <person name="Komaki H."/>
            <person name="Tamura T."/>
        </authorList>
    </citation>
    <scope>NUCLEOTIDE SEQUENCE</scope>
    <source>
        <strain evidence="7">NBRC 12245</strain>
    </source>
</reference>
<evidence type="ECO:0000256" key="5">
    <source>
        <dbReference type="SAM" id="Phobius"/>
    </source>
</evidence>